<evidence type="ECO:0000259" key="3">
    <source>
        <dbReference type="Pfam" id="PF22766"/>
    </source>
</evidence>
<evidence type="ECO:0000256" key="1">
    <source>
        <dbReference type="SAM" id="Coils"/>
    </source>
</evidence>
<organism evidence="4 5">
    <name type="scientific">Cyphellophora europaea (strain CBS 101466)</name>
    <name type="common">Phialophora europaea</name>
    <dbReference type="NCBI Taxonomy" id="1220924"/>
    <lineage>
        <taxon>Eukaryota</taxon>
        <taxon>Fungi</taxon>
        <taxon>Dikarya</taxon>
        <taxon>Ascomycota</taxon>
        <taxon>Pezizomycotina</taxon>
        <taxon>Eurotiomycetes</taxon>
        <taxon>Chaetothyriomycetidae</taxon>
        <taxon>Chaetothyriales</taxon>
        <taxon>Cyphellophoraceae</taxon>
        <taxon>Cyphellophora</taxon>
    </lineage>
</organism>
<dbReference type="AlphaFoldDB" id="W2RQA7"/>
<dbReference type="GeneID" id="19974038"/>
<dbReference type="STRING" id="1220924.W2RQA7"/>
<dbReference type="Gene3D" id="1.10.357.150">
    <property type="match status" value="1"/>
</dbReference>
<dbReference type="PANTHER" id="PTHR12205">
    <property type="entry name" value="CENTROMERE/KINETOCHORE PROTEIN ZW10"/>
    <property type="match status" value="1"/>
</dbReference>
<dbReference type="InParanoid" id="W2RQA7"/>
<dbReference type="InterPro" id="IPR046362">
    <property type="entry name" value="Zw10/DSL1_C_sf"/>
</dbReference>
<dbReference type="VEuPathDB" id="FungiDB:HMPREF1541_06699"/>
<evidence type="ECO:0000256" key="2">
    <source>
        <dbReference type="SAM" id="MobiDB-lite"/>
    </source>
</evidence>
<dbReference type="RefSeq" id="XP_008719251.1">
    <property type="nucleotide sequence ID" value="XM_008721029.1"/>
</dbReference>
<feature type="region of interest" description="Disordered" evidence="2">
    <location>
        <begin position="395"/>
        <end position="514"/>
    </location>
</feature>
<sequence>MAELASSLIGPIREGTFPETASVLSADITSGGIPELLESIAKAKDELSAEIRDVGRPYADGVDQWITQAKKVQEDIAQCKQDAQEIVQEHVRLELLRKEASDAASKARLLEDEIQFTKDLQTQLHNTSNVHQQMRAIEDSLSEGHIVEAAKALKDIDQHVSRITGPRVKSIINEYKQELRSKTRTKLERDVTSRVAVQYDGSEGLLSVEDTDVPTSNNASLVEALDELDAADAVLETIADKLETFVLRVLSIKSIRHLSAYYVQGGSFKIILGNKRPEIPQILSFSKDIVVFLHASLPEKVFSHIANALAPRFMSALVTDWLTPAIPMDLNDLTDLDSLGMDVAGLAEVLDTHRWPKASDLRQWTQHAPRMWIAKRKSEALDAVRKAFALSQGSLHQVERVERQKASTLDTAAPSKQTVEEPSDDWNTSWDEAEKTGAESSQQTEGDEDTSGWGFDDEMDESQQKNTTTNGQDKTDDGEDADVEAWGWGDDDNEAKPANEAKSSPDTINGDRPEPAASQELVLTELYSITDIPDHLLERIGKDIQDGVTLQGENHASLRGVPASSGLLALPALSVAMFRATAPTYYAKNASLGNMNLYNDALYIADKLRSMPEPAGMKDIEAECTAMEKFARSAYAREMDTQRTILGDLLDGVQGFTIPYAEQIEDAIASTSDRLRQVHAEWSPVLSTSALLQSTGALLSSVLSKVITDIEEMDDISEAQSQRLGNFCAQLAKLEDLFITRSPEDSQSDQEAVPMVAVYCPNWLRFQYLINILESNLQDIKYLWTEGELSLEFSQEEVVDLVKALFAESSHRRSAIAAIRGHRGSGL</sequence>
<feature type="domain" description="ZW10 C-terminal helical" evidence="3">
    <location>
        <begin position="673"/>
        <end position="819"/>
    </location>
</feature>
<dbReference type="HOGENOM" id="CLU_006571_0_0_1"/>
<evidence type="ECO:0000313" key="5">
    <source>
        <dbReference type="Proteomes" id="UP000030752"/>
    </source>
</evidence>
<dbReference type="PANTHER" id="PTHR12205:SF0">
    <property type="entry name" value="CENTROMERE_KINETOCHORE PROTEIN ZW10 HOMOLOG"/>
    <property type="match status" value="1"/>
</dbReference>
<dbReference type="GO" id="GO:0006888">
    <property type="term" value="P:endoplasmic reticulum to Golgi vesicle-mediated transport"/>
    <property type="evidence" value="ECO:0007669"/>
    <property type="project" value="TreeGrafter"/>
</dbReference>
<feature type="compositionally biased region" description="Polar residues" evidence="2">
    <location>
        <begin position="406"/>
        <end position="417"/>
    </location>
</feature>
<dbReference type="OrthoDB" id="534815at2759"/>
<proteinExistence type="predicted"/>
<keyword evidence="5" id="KW-1185">Reference proteome</keyword>
<dbReference type="Proteomes" id="UP000030752">
    <property type="component" value="Unassembled WGS sequence"/>
</dbReference>
<dbReference type="InterPro" id="IPR055148">
    <property type="entry name" value="ZW10_C_2"/>
</dbReference>
<feature type="compositionally biased region" description="Acidic residues" evidence="2">
    <location>
        <begin position="476"/>
        <end position="493"/>
    </location>
</feature>
<gene>
    <name evidence="4" type="ORF">HMPREF1541_06699</name>
</gene>
<dbReference type="eggNOG" id="KOG2163">
    <property type="taxonomic scope" value="Eukaryota"/>
</dbReference>
<protein>
    <recommendedName>
        <fullName evidence="3">ZW10 C-terminal helical domain-containing protein</fullName>
    </recommendedName>
</protein>
<evidence type="ECO:0000313" key="4">
    <source>
        <dbReference type="EMBL" id="ETN38662.1"/>
    </source>
</evidence>
<reference evidence="4 5" key="1">
    <citation type="submission" date="2013-03" db="EMBL/GenBank/DDBJ databases">
        <title>The Genome Sequence of Phialophora europaea CBS 101466.</title>
        <authorList>
            <consortium name="The Broad Institute Genomics Platform"/>
            <person name="Cuomo C."/>
            <person name="de Hoog S."/>
            <person name="Gorbushina A."/>
            <person name="Walker B."/>
            <person name="Young S.K."/>
            <person name="Zeng Q."/>
            <person name="Gargeya S."/>
            <person name="Fitzgerald M."/>
            <person name="Haas B."/>
            <person name="Abouelleil A."/>
            <person name="Allen A.W."/>
            <person name="Alvarado L."/>
            <person name="Arachchi H.M."/>
            <person name="Berlin A.M."/>
            <person name="Chapman S.B."/>
            <person name="Gainer-Dewar J."/>
            <person name="Goldberg J."/>
            <person name="Griggs A."/>
            <person name="Gujja S."/>
            <person name="Hansen M."/>
            <person name="Howarth C."/>
            <person name="Imamovic A."/>
            <person name="Ireland A."/>
            <person name="Larimer J."/>
            <person name="McCowan C."/>
            <person name="Murphy C."/>
            <person name="Pearson M."/>
            <person name="Poon T.W."/>
            <person name="Priest M."/>
            <person name="Roberts A."/>
            <person name="Saif S."/>
            <person name="Shea T."/>
            <person name="Sisk P."/>
            <person name="Sykes S."/>
            <person name="Wortman J."/>
            <person name="Nusbaum C."/>
            <person name="Birren B."/>
        </authorList>
    </citation>
    <scope>NUCLEOTIDE SEQUENCE [LARGE SCALE GENOMIC DNA]</scope>
    <source>
        <strain evidence="4 5">CBS 101466</strain>
    </source>
</reference>
<dbReference type="GO" id="GO:0005737">
    <property type="term" value="C:cytoplasm"/>
    <property type="evidence" value="ECO:0007669"/>
    <property type="project" value="GOC"/>
</dbReference>
<accession>W2RQA7</accession>
<dbReference type="Pfam" id="PF22766">
    <property type="entry name" value="ZW10_C2"/>
    <property type="match status" value="1"/>
</dbReference>
<dbReference type="GO" id="GO:1990423">
    <property type="term" value="C:RZZ complex"/>
    <property type="evidence" value="ECO:0007669"/>
    <property type="project" value="TreeGrafter"/>
</dbReference>
<dbReference type="EMBL" id="KB822722">
    <property type="protein sequence ID" value="ETN38662.1"/>
    <property type="molecule type" value="Genomic_DNA"/>
</dbReference>
<feature type="compositionally biased region" description="Acidic residues" evidence="2">
    <location>
        <begin position="445"/>
        <end position="461"/>
    </location>
</feature>
<keyword evidence="1" id="KW-0175">Coiled coil</keyword>
<feature type="coiled-coil region" evidence="1">
    <location>
        <begin position="62"/>
        <end position="113"/>
    </location>
</feature>
<name>W2RQA7_CYPE1</name>
<dbReference type="GO" id="GO:0007094">
    <property type="term" value="P:mitotic spindle assembly checkpoint signaling"/>
    <property type="evidence" value="ECO:0007669"/>
    <property type="project" value="TreeGrafter"/>
</dbReference>